<organism evidence="1 2">
    <name type="scientific">Eleusine coracana subsp. coracana</name>
    <dbReference type="NCBI Taxonomy" id="191504"/>
    <lineage>
        <taxon>Eukaryota</taxon>
        <taxon>Viridiplantae</taxon>
        <taxon>Streptophyta</taxon>
        <taxon>Embryophyta</taxon>
        <taxon>Tracheophyta</taxon>
        <taxon>Spermatophyta</taxon>
        <taxon>Magnoliopsida</taxon>
        <taxon>Liliopsida</taxon>
        <taxon>Poales</taxon>
        <taxon>Poaceae</taxon>
        <taxon>PACMAD clade</taxon>
        <taxon>Chloridoideae</taxon>
        <taxon>Cynodonteae</taxon>
        <taxon>Eleusininae</taxon>
        <taxon>Eleusine</taxon>
    </lineage>
</organism>
<reference evidence="1" key="2">
    <citation type="submission" date="2021-12" db="EMBL/GenBank/DDBJ databases">
        <title>Resequencing data analysis of finger millet.</title>
        <authorList>
            <person name="Hatakeyama M."/>
            <person name="Aluri S."/>
            <person name="Balachadran M.T."/>
            <person name="Sivarajan S.R."/>
            <person name="Poveda L."/>
            <person name="Shimizu-Inatsugi R."/>
            <person name="Schlapbach R."/>
            <person name="Sreeman S.M."/>
            <person name="Shimizu K.K."/>
        </authorList>
    </citation>
    <scope>NUCLEOTIDE SEQUENCE</scope>
</reference>
<gene>
    <name evidence="1" type="primary">ga21145</name>
    <name evidence="1" type="ORF">PR202_ga21145</name>
</gene>
<name>A0AAV5CYD5_ELECO</name>
<sequence>MWGSAATRTCCWWRRQGRGSGSGARGAGSTSSWRRAACTSPAGVDLSSAMDVARDGSSYMTAVREHDVSLALNSTMNAASNGSIYVGRGFWGMKRVQMLPILV</sequence>
<reference evidence="1" key="1">
    <citation type="journal article" date="2018" name="DNA Res.">
        <title>Multiple hybrid de novo genome assembly of finger millet, an orphan allotetraploid crop.</title>
        <authorList>
            <person name="Hatakeyama M."/>
            <person name="Aluri S."/>
            <person name="Balachadran M.T."/>
            <person name="Sivarajan S.R."/>
            <person name="Patrignani A."/>
            <person name="Gruter S."/>
            <person name="Poveda L."/>
            <person name="Shimizu-Inatsugi R."/>
            <person name="Baeten J."/>
            <person name="Francoijs K.J."/>
            <person name="Nataraja K.N."/>
            <person name="Reddy Y.A.N."/>
            <person name="Phadnis S."/>
            <person name="Ravikumar R.L."/>
            <person name="Schlapbach R."/>
            <person name="Sreeman S.M."/>
            <person name="Shimizu K.K."/>
        </authorList>
    </citation>
    <scope>NUCLEOTIDE SEQUENCE</scope>
</reference>
<proteinExistence type="predicted"/>
<keyword evidence="2" id="KW-1185">Reference proteome</keyword>
<accession>A0AAV5CYD5</accession>
<protein>
    <submittedName>
        <fullName evidence="1">Uncharacterized protein</fullName>
    </submittedName>
</protein>
<comment type="caution">
    <text evidence="1">The sequence shown here is derived from an EMBL/GenBank/DDBJ whole genome shotgun (WGS) entry which is preliminary data.</text>
</comment>
<dbReference type="EMBL" id="BQKI01000010">
    <property type="protein sequence ID" value="GJN03674.1"/>
    <property type="molecule type" value="Genomic_DNA"/>
</dbReference>
<dbReference type="Proteomes" id="UP001054889">
    <property type="component" value="Unassembled WGS sequence"/>
</dbReference>
<dbReference type="AlphaFoldDB" id="A0AAV5CYD5"/>
<evidence type="ECO:0000313" key="1">
    <source>
        <dbReference type="EMBL" id="GJN03674.1"/>
    </source>
</evidence>
<evidence type="ECO:0000313" key="2">
    <source>
        <dbReference type="Proteomes" id="UP001054889"/>
    </source>
</evidence>